<organism evidence="5">
    <name type="scientific">marine metagenome</name>
    <dbReference type="NCBI Taxonomy" id="408172"/>
    <lineage>
        <taxon>unclassified sequences</taxon>
        <taxon>metagenomes</taxon>
        <taxon>ecological metagenomes</taxon>
    </lineage>
</organism>
<comment type="cofactor">
    <cofactor evidence="1">
        <name>pyridoxal 5'-phosphate</name>
        <dbReference type="ChEBI" id="CHEBI:597326"/>
    </cofactor>
</comment>
<dbReference type="InterPro" id="IPR050214">
    <property type="entry name" value="Cys_Synth/Cystath_Beta-Synth"/>
</dbReference>
<evidence type="ECO:0000256" key="2">
    <source>
        <dbReference type="ARBA" id="ARBA00007103"/>
    </source>
</evidence>
<evidence type="ECO:0000256" key="3">
    <source>
        <dbReference type="ARBA" id="ARBA00022898"/>
    </source>
</evidence>
<dbReference type="AlphaFoldDB" id="A0A383DZ11"/>
<protein>
    <recommendedName>
        <fullName evidence="4">Tryptophan synthase beta chain-like PALP domain-containing protein</fullName>
    </recommendedName>
</protein>
<feature type="non-terminal residue" evidence="5">
    <location>
        <position position="233"/>
    </location>
</feature>
<dbReference type="CDD" id="cd01561">
    <property type="entry name" value="CBS_like"/>
    <property type="match status" value="1"/>
</dbReference>
<dbReference type="Pfam" id="PF00291">
    <property type="entry name" value="PALP"/>
    <property type="match status" value="1"/>
</dbReference>
<evidence type="ECO:0000259" key="4">
    <source>
        <dbReference type="Pfam" id="PF00291"/>
    </source>
</evidence>
<dbReference type="EMBL" id="UINC01221407">
    <property type="protein sequence ID" value="SVE49731.1"/>
    <property type="molecule type" value="Genomic_DNA"/>
</dbReference>
<proteinExistence type="inferred from homology"/>
<dbReference type="InterPro" id="IPR001926">
    <property type="entry name" value="TrpB-like_PALP"/>
</dbReference>
<comment type="similarity">
    <text evidence="2">Belongs to the cysteine synthase/cystathionine beta-synthase family.</text>
</comment>
<keyword evidence="3" id="KW-0663">Pyridoxal phosphate</keyword>
<gene>
    <name evidence="5" type="ORF">METZ01_LOCUS502585</name>
</gene>
<feature type="non-terminal residue" evidence="5">
    <location>
        <position position="1"/>
    </location>
</feature>
<dbReference type="InterPro" id="IPR001216">
    <property type="entry name" value="P-phosphate_BS"/>
</dbReference>
<dbReference type="PROSITE" id="PS00901">
    <property type="entry name" value="CYS_SYNTHASE"/>
    <property type="match status" value="1"/>
</dbReference>
<evidence type="ECO:0000256" key="1">
    <source>
        <dbReference type="ARBA" id="ARBA00001933"/>
    </source>
</evidence>
<dbReference type="InterPro" id="IPR036052">
    <property type="entry name" value="TrpB-like_PALP_sf"/>
</dbReference>
<name>A0A383DZ11_9ZZZZ</name>
<accession>A0A383DZ11</accession>
<dbReference type="PANTHER" id="PTHR10314">
    <property type="entry name" value="CYSTATHIONINE BETA-SYNTHASE"/>
    <property type="match status" value="1"/>
</dbReference>
<dbReference type="Gene3D" id="3.40.50.1100">
    <property type="match status" value="2"/>
</dbReference>
<dbReference type="SUPFAM" id="SSF53686">
    <property type="entry name" value="Tryptophan synthase beta subunit-like PLP-dependent enzymes"/>
    <property type="match status" value="1"/>
</dbReference>
<evidence type="ECO:0000313" key="5">
    <source>
        <dbReference type="EMBL" id="SVE49731.1"/>
    </source>
</evidence>
<reference evidence="5" key="1">
    <citation type="submission" date="2018-05" db="EMBL/GenBank/DDBJ databases">
        <authorList>
            <person name="Lanie J.A."/>
            <person name="Ng W.-L."/>
            <person name="Kazmierczak K.M."/>
            <person name="Andrzejewski T.M."/>
            <person name="Davidsen T.M."/>
            <person name="Wayne K.J."/>
            <person name="Tettelin H."/>
            <person name="Glass J.I."/>
            <person name="Rusch D."/>
            <person name="Podicherti R."/>
            <person name="Tsui H.-C.T."/>
            <person name="Winkler M.E."/>
        </authorList>
    </citation>
    <scope>NUCLEOTIDE SEQUENCE</scope>
</reference>
<sequence>STRLTKWVSLRWSNQAARLGTRSRLTLQTNMEWPCYSQTLVYSSTRNDSLTGDIIIPQILCRCMTPISSGPPNTYDDIVSAIGNTPLIRLNRLSEELRASSVWVKLERCNPGGSIKDRIALQMVLEAESKGFLKPGGVIVEATSGNTGIGLAIIAAQRGYRCVFTMPDKMSHEKITLLRAIGAEVHVCPTEVEKEDPRSYYEVAARLAKEIPGAWYPDQYSHQANPLAHMLST</sequence>
<dbReference type="GO" id="GO:0006535">
    <property type="term" value="P:cysteine biosynthetic process from serine"/>
    <property type="evidence" value="ECO:0007669"/>
    <property type="project" value="InterPro"/>
</dbReference>
<dbReference type="FunFam" id="3.40.50.1100:FF:000003">
    <property type="entry name" value="Cystathionine beta-synthase"/>
    <property type="match status" value="1"/>
</dbReference>
<feature type="domain" description="Tryptophan synthase beta chain-like PALP" evidence="4">
    <location>
        <begin position="80"/>
        <end position="228"/>
    </location>
</feature>